<feature type="transmembrane region" description="Helical" evidence="7">
    <location>
        <begin position="67"/>
        <end position="89"/>
    </location>
</feature>
<comment type="caution">
    <text evidence="9">The sequence shown here is derived from an EMBL/GenBank/DDBJ whole genome shotgun (WGS) entry which is preliminary data.</text>
</comment>
<dbReference type="RefSeq" id="WP_038371620.1">
    <property type="nucleotide sequence ID" value="NZ_KK069991.1"/>
</dbReference>
<keyword evidence="3 9" id="KW-0808">Transferase</keyword>
<evidence type="ECO:0000256" key="1">
    <source>
        <dbReference type="ARBA" id="ARBA00004141"/>
    </source>
</evidence>
<evidence type="ECO:0000256" key="6">
    <source>
        <dbReference type="ARBA" id="ARBA00023136"/>
    </source>
</evidence>
<evidence type="ECO:0000256" key="4">
    <source>
        <dbReference type="ARBA" id="ARBA00022692"/>
    </source>
</evidence>
<evidence type="ECO:0000256" key="3">
    <source>
        <dbReference type="ARBA" id="ARBA00022679"/>
    </source>
</evidence>
<feature type="domain" description="Bacterial sugar transferase" evidence="8">
    <location>
        <begin position="264"/>
        <end position="453"/>
    </location>
</feature>
<keyword evidence="5 7" id="KW-1133">Transmembrane helix</keyword>
<proteinExistence type="inferred from homology"/>
<evidence type="ECO:0000256" key="7">
    <source>
        <dbReference type="SAM" id="Phobius"/>
    </source>
</evidence>
<name>Z9JUY0_9MICO</name>
<dbReference type="PATRIC" id="fig|396014.3.peg.1403"/>
<dbReference type="Pfam" id="PF13727">
    <property type="entry name" value="CoA_binding_3"/>
    <property type="match status" value="1"/>
</dbReference>
<comment type="similarity">
    <text evidence="2">Belongs to the bacterial sugar transferase family.</text>
</comment>
<evidence type="ECO:0000256" key="5">
    <source>
        <dbReference type="ARBA" id="ARBA00022989"/>
    </source>
</evidence>
<dbReference type="PANTHER" id="PTHR30576:SF10">
    <property type="entry name" value="SLL5057 PROTEIN"/>
    <property type="match status" value="1"/>
</dbReference>
<dbReference type="EMBL" id="JDYK01000006">
    <property type="protein sequence ID" value="EWS81552.1"/>
    <property type="molecule type" value="Genomic_DNA"/>
</dbReference>
<feature type="transmembrane region" description="Helical" evidence="7">
    <location>
        <begin position="95"/>
        <end position="115"/>
    </location>
</feature>
<evidence type="ECO:0000313" key="9">
    <source>
        <dbReference type="EMBL" id="EWS81552.1"/>
    </source>
</evidence>
<dbReference type="PANTHER" id="PTHR30576">
    <property type="entry name" value="COLANIC BIOSYNTHESIS UDP-GLUCOSE LIPID CARRIER TRANSFERASE"/>
    <property type="match status" value="1"/>
</dbReference>
<keyword evidence="6 7" id="KW-0472">Membrane</keyword>
<evidence type="ECO:0000313" key="10">
    <source>
        <dbReference type="Proteomes" id="UP000023067"/>
    </source>
</evidence>
<dbReference type="HOGENOM" id="CLU_024920_3_2_11"/>
<dbReference type="GO" id="GO:0016780">
    <property type="term" value="F:phosphotransferase activity, for other substituted phosphate groups"/>
    <property type="evidence" value="ECO:0007669"/>
    <property type="project" value="TreeGrafter"/>
</dbReference>
<dbReference type="GO" id="GO:0016020">
    <property type="term" value="C:membrane"/>
    <property type="evidence" value="ECO:0007669"/>
    <property type="project" value="UniProtKB-SubCell"/>
</dbReference>
<evidence type="ECO:0000259" key="8">
    <source>
        <dbReference type="Pfam" id="PF02397"/>
    </source>
</evidence>
<dbReference type="NCBIfam" id="TIGR03025">
    <property type="entry name" value="EPS_sugtrans"/>
    <property type="match status" value="1"/>
</dbReference>
<accession>Z9JUY0</accession>
<dbReference type="Gene3D" id="3.40.50.720">
    <property type="entry name" value="NAD(P)-binding Rossmann-like Domain"/>
    <property type="match status" value="1"/>
</dbReference>
<dbReference type="Proteomes" id="UP000023067">
    <property type="component" value="Unassembled WGS sequence"/>
</dbReference>
<keyword evidence="10" id="KW-1185">Reference proteome</keyword>
<organism evidence="9 10">
    <name type="scientific">Brachybacterium phenoliresistens</name>
    <dbReference type="NCBI Taxonomy" id="396014"/>
    <lineage>
        <taxon>Bacteria</taxon>
        <taxon>Bacillati</taxon>
        <taxon>Actinomycetota</taxon>
        <taxon>Actinomycetes</taxon>
        <taxon>Micrococcales</taxon>
        <taxon>Dermabacteraceae</taxon>
        <taxon>Brachybacterium</taxon>
    </lineage>
</organism>
<feature type="transmembrane region" description="Helical" evidence="7">
    <location>
        <begin position="37"/>
        <end position="55"/>
    </location>
</feature>
<dbReference type="eggNOG" id="COG2148">
    <property type="taxonomic scope" value="Bacteria"/>
</dbReference>
<keyword evidence="4 7" id="KW-0812">Transmembrane</keyword>
<comment type="subcellular location">
    <subcellularLocation>
        <location evidence="1">Membrane</location>
        <topology evidence="1">Multi-pass membrane protein</topology>
    </subcellularLocation>
</comment>
<sequence>MVLADVLCLVIAALTAYMLRQAVLGRAGDLTENLWDAAVLIALGWLVAIVLFSGYDPRLLPAGPELFGNVLHASLAAAGIVGSVVYLASIELSRGFFLAFFVIGPLLLLLNRLLLRRILNAVRARGHFREGVIAVGDLRHVDGIARTIGRETWLGYDIVGAVTPPGDRSTASALGIPVLGTEADLLSIADEVRPHVLLFTAGSSASAEEFRRTAWKLEDAEVRVIVVPALTEISADRVRMRPVAGLPLVHMDLPRARHAVKWTKRAVDVLASGALLILLSPLLAAIALAVRSADGGPVIFRQQRVGRDGEQFEFLKFRTMVTDAEAILVEMTERAVQDRGNAVMFKMKHDPRITRPGRFLRRYSLDELPQLWNVLRGDMSLVGPRPALPREVHGYSEDAHRRHSVRPGITGLWQVSGRSDLSWEDTVRLDLYYVDNWSFTQDVQILARTLRAVASSSGAY</sequence>
<feature type="transmembrane region" description="Helical" evidence="7">
    <location>
        <begin position="267"/>
        <end position="290"/>
    </location>
</feature>
<dbReference type="STRING" id="396014.BF93_15310"/>
<evidence type="ECO:0000256" key="2">
    <source>
        <dbReference type="ARBA" id="ARBA00006464"/>
    </source>
</evidence>
<gene>
    <name evidence="9" type="ORF">BF93_15310</name>
</gene>
<dbReference type="AlphaFoldDB" id="Z9JUY0"/>
<dbReference type="InterPro" id="IPR003362">
    <property type="entry name" value="Bact_transf"/>
</dbReference>
<dbReference type="Pfam" id="PF02397">
    <property type="entry name" value="Bac_transf"/>
    <property type="match status" value="1"/>
</dbReference>
<reference evidence="9 10" key="1">
    <citation type="submission" date="2014-02" db="EMBL/GenBank/DDBJ databases">
        <title>Genome sequence of Brachybacterium phenoliresistens strain W13A50.</title>
        <authorList>
            <person name="Wang X."/>
        </authorList>
    </citation>
    <scope>NUCLEOTIDE SEQUENCE [LARGE SCALE GENOMIC DNA]</scope>
    <source>
        <strain evidence="9 10">W13A50</strain>
    </source>
</reference>
<dbReference type="InterPro" id="IPR017475">
    <property type="entry name" value="EPS_sugar_tfrase"/>
</dbReference>
<protein>
    <submittedName>
        <fullName evidence="9">Exopolysaccharide biosynthesis polyprenyl glycosylphosphotransferase</fullName>
    </submittedName>
</protein>